<evidence type="ECO:0000256" key="1">
    <source>
        <dbReference type="ARBA" id="ARBA00004370"/>
    </source>
</evidence>
<dbReference type="PANTHER" id="PTHR10465">
    <property type="entry name" value="TRANSMEMBRANE GTPASE FZO1"/>
    <property type="match status" value="1"/>
</dbReference>
<dbReference type="Pfam" id="PF00350">
    <property type="entry name" value="Dynamin_N"/>
    <property type="match status" value="1"/>
</dbReference>
<dbReference type="OrthoDB" id="5477114at2"/>
<evidence type="ECO:0000256" key="3">
    <source>
        <dbReference type="ARBA" id="ARBA00022801"/>
    </source>
</evidence>
<dbReference type="InterPro" id="IPR027417">
    <property type="entry name" value="P-loop_NTPase"/>
</dbReference>
<keyword evidence="4" id="KW-0342">GTP-binding</keyword>
<keyword evidence="3" id="KW-0378">Hydrolase</keyword>
<proteinExistence type="predicted"/>
<organism evidence="7 8">
    <name type="scientific">Aphanothece sacrum FPU1</name>
    <dbReference type="NCBI Taxonomy" id="1920663"/>
    <lineage>
        <taxon>Bacteria</taxon>
        <taxon>Bacillati</taxon>
        <taxon>Cyanobacteriota</taxon>
        <taxon>Cyanophyceae</taxon>
        <taxon>Oscillatoriophycideae</taxon>
        <taxon>Chroococcales</taxon>
        <taxon>Aphanothecaceae</taxon>
        <taxon>Aphanothece</taxon>
    </lineage>
</organism>
<evidence type="ECO:0000313" key="7">
    <source>
        <dbReference type="EMBL" id="GBF78639.1"/>
    </source>
</evidence>
<sequence>MSNLSRSHNPEALESAVNSLLKLAQQEISTQDNSIISSSIALVKTLLKKVTNPRFEIILVGTFSAGKSTVLNALLNKELLYSDARHTTGTKCYIQYAEEGEEKIQQVFFNGQEIGQRVKDLCQQLAIQELNNNSEKNIWEAITQSIAIIKHKFKNTEEKNHNKKILESLLTAIENNKDKIDFTNRKSSNPIPFNSQQSQDFTDREKTAGIIESFNYYYHNTLLKDGNVFVDLPGIDAPIEADAQIALDKLKDEKTSAIIFILETASKGEITLPEREVMDIINNNSSISSRVFWLFNRIDSIWKGEESDEYKAYKKVRDEEFSSKERCYETSALLGLYGNLLLSAGELNQSNEFGLQSLMNQAIYNKNQQFFEAFKAYLISPKLKGKYTVNVMNDEKPEDTYKRVVEKHSKALIEQMVKDSGVNEFRQGIENYLNTEKWPALYQDLSEPLSDLSLRLRDIYINQNENFKREPKTLADFEYVEQKQISEKLKQLSEKIAQSITQKVDEVVAKKNTEFENDFNVLKTKVNQRFNQLIDDSFIDNIKNSTTNNSSNRGYVTFPRLAILVEAFYFLADGLKEVMLEESQKLIQSFFTELHNTIRTDCSELFQYFKNENEVIKQVENLEKDVKFAIQTNVRDQCVSYVREGKGFYSNNNNFNQILAGVFPELNTDQKEQKSNPDTKEQIITLFKTDFEPKLQDTLDNKLYEGITQPLVDNLRKKCDSLKEVIQNNPEGIKYISDAQITRDAQQKLDQYNSDKNKIDQNIKAYNVAINNINNDPDWISYNIKKLIDIPISDSNSTPN</sequence>
<dbReference type="Proteomes" id="UP000287247">
    <property type="component" value="Unassembled WGS sequence"/>
</dbReference>
<reference evidence="8" key="1">
    <citation type="submission" date="2017-05" db="EMBL/GenBank/DDBJ databases">
        <title>Physiological properties and genetic analysis related to exopolysaccharide production of fresh-water unicellular cyanobacterium Aphanothece sacrum, Suizenji Nori, that has been cultured as a food source in Japan.</title>
        <authorList>
            <person name="Kanesaki Y."/>
            <person name="Yoshikawa S."/>
            <person name="Ohki K."/>
        </authorList>
    </citation>
    <scope>NUCLEOTIDE SEQUENCE [LARGE SCALE GENOMIC DNA]</scope>
    <source>
        <strain evidence="8">FPU1</strain>
    </source>
</reference>
<evidence type="ECO:0000256" key="2">
    <source>
        <dbReference type="ARBA" id="ARBA00022741"/>
    </source>
</evidence>
<dbReference type="PANTHER" id="PTHR10465:SF0">
    <property type="entry name" value="SARCALUMENIN"/>
    <property type="match status" value="1"/>
</dbReference>
<gene>
    <name evidence="7" type="ORF">AsFPU1_0028</name>
</gene>
<dbReference type="InterPro" id="IPR027094">
    <property type="entry name" value="Mitofusin_fam"/>
</dbReference>
<protein>
    <submittedName>
        <fullName evidence="7">Dynamin family protein</fullName>
    </submittedName>
</protein>
<comment type="caution">
    <text evidence="7">The sequence shown here is derived from an EMBL/GenBank/DDBJ whole genome shotgun (WGS) entry which is preliminary data.</text>
</comment>
<keyword evidence="8" id="KW-1185">Reference proteome</keyword>
<name>A0A401IBL9_APHSA</name>
<dbReference type="EMBL" id="BDQK01000001">
    <property type="protein sequence ID" value="GBF78639.1"/>
    <property type="molecule type" value="Genomic_DNA"/>
</dbReference>
<dbReference type="SUPFAM" id="SSF52540">
    <property type="entry name" value="P-loop containing nucleoside triphosphate hydrolases"/>
    <property type="match status" value="1"/>
</dbReference>
<evidence type="ECO:0000256" key="4">
    <source>
        <dbReference type="ARBA" id="ARBA00023134"/>
    </source>
</evidence>
<dbReference type="AlphaFoldDB" id="A0A401IBL9"/>
<keyword evidence="5" id="KW-0472">Membrane</keyword>
<dbReference type="GO" id="GO:0016020">
    <property type="term" value="C:membrane"/>
    <property type="evidence" value="ECO:0007669"/>
    <property type="project" value="UniProtKB-SubCell"/>
</dbReference>
<dbReference type="GO" id="GO:0003924">
    <property type="term" value="F:GTPase activity"/>
    <property type="evidence" value="ECO:0007669"/>
    <property type="project" value="InterPro"/>
</dbReference>
<feature type="domain" description="Dynamin N-terminal" evidence="6">
    <location>
        <begin position="57"/>
        <end position="264"/>
    </location>
</feature>
<accession>A0A401IBL9</accession>
<dbReference type="InterPro" id="IPR045063">
    <property type="entry name" value="Dynamin_N"/>
</dbReference>
<dbReference type="Gene3D" id="3.40.50.300">
    <property type="entry name" value="P-loop containing nucleotide triphosphate hydrolases"/>
    <property type="match status" value="1"/>
</dbReference>
<evidence type="ECO:0000256" key="5">
    <source>
        <dbReference type="ARBA" id="ARBA00023136"/>
    </source>
</evidence>
<evidence type="ECO:0000259" key="6">
    <source>
        <dbReference type="Pfam" id="PF00350"/>
    </source>
</evidence>
<evidence type="ECO:0000313" key="8">
    <source>
        <dbReference type="Proteomes" id="UP000287247"/>
    </source>
</evidence>
<keyword evidence="2" id="KW-0547">Nucleotide-binding</keyword>
<comment type="subcellular location">
    <subcellularLocation>
        <location evidence="1">Membrane</location>
    </subcellularLocation>
</comment>
<dbReference type="RefSeq" id="WP_125061016.1">
    <property type="nucleotide sequence ID" value="NZ_BDQK01000001.1"/>
</dbReference>
<dbReference type="GO" id="GO:0005525">
    <property type="term" value="F:GTP binding"/>
    <property type="evidence" value="ECO:0007669"/>
    <property type="project" value="UniProtKB-KW"/>
</dbReference>